<organism evidence="1 2">
    <name type="scientific">Ruania alkalisoli</name>
    <dbReference type="NCBI Taxonomy" id="2779775"/>
    <lineage>
        <taxon>Bacteria</taxon>
        <taxon>Bacillati</taxon>
        <taxon>Actinomycetota</taxon>
        <taxon>Actinomycetes</taxon>
        <taxon>Micrococcales</taxon>
        <taxon>Ruaniaceae</taxon>
        <taxon>Ruania</taxon>
    </lineage>
</organism>
<evidence type="ECO:0000313" key="1">
    <source>
        <dbReference type="EMBL" id="QOR69640.1"/>
    </source>
</evidence>
<dbReference type="KEGG" id="halt:IM660_13285"/>
<evidence type="ECO:0000313" key="2">
    <source>
        <dbReference type="Proteomes" id="UP000593758"/>
    </source>
</evidence>
<dbReference type="EMBL" id="CP063169">
    <property type="protein sequence ID" value="QOR69640.1"/>
    <property type="molecule type" value="Genomic_DNA"/>
</dbReference>
<protein>
    <recommendedName>
        <fullName evidence="3">ATP/GTP-binding protein</fullName>
    </recommendedName>
</protein>
<proteinExistence type="predicted"/>
<evidence type="ECO:0008006" key="3">
    <source>
        <dbReference type="Google" id="ProtNLM"/>
    </source>
</evidence>
<reference evidence="1 2" key="1">
    <citation type="submission" date="2020-10" db="EMBL/GenBank/DDBJ databases">
        <title>Haloactinobacterium sp. RN3S43, a bacterium isolated from saline soil.</title>
        <authorList>
            <person name="Sun J.-Q."/>
        </authorList>
    </citation>
    <scope>NUCLEOTIDE SEQUENCE [LARGE SCALE GENOMIC DNA]</scope>
    <source>
        <strain evidence="1 2">RN3S43</strain>
    </source>
</reference>
<dbReference type="Proteomes" id="UP000593758">
    <property type="component" value="Chromosome"/>
</dbReference>
<sequence length="101" mass="11535">MARQSRKRRYAEPHPELDVDAVLRGRPRVESGSDGRRWNVRNVAGSEKIYRCPGCLQEIAPGTAHVVAWGEDHLFGAEAALAERRHWHRGCWQARGRRGPR</sequence>
<keyword evidence="2" id="KW-1185">Reference proteome</keyword>
<dbReference type="RefSeq" id="WP_193496158.1">
    <property type="nucleotide sequence ID" value="NZ_CP063169.1"/>
</dbReference>
<dbReference type="AlphaFoldDB" id="A0A7M1SQ30"/>
<accession>A0A7M1SQ30</accession>
<name>A0A7M1SQ30_9MICO</name>
<gene>
    <name evidence="1" type="ORF">IM660_13285</name>
</gene>